<comment type="subcellular location">
    <subcellularLocation>
        <location evidence="1">Cell membrane</location>
        <topology evidence="1">Multi-pass membrane protein</topology>
    </subcellularLocation>
</comment>
<feature type="signal peptide" evidence="8">
    <location>
        <begin position="1"/>
        <end position="30"/>
    </location>
</feature>
<feature type="transmembrane region" description="Helical" evidence="7">
    <location>
        <begin position="630"/>
        <end position="649"/>
    </location>
</feature>
<keyword evidence="5 7" id="KW-0472">Membrane</keyword>
<evidence type="ECO:0000256" key="1">
    <source>
        <dbReference type="ARBA" id="ARBA00004651"/>
    </source>
</evidence>
<dbReference type="InterPro" id="IPR000731">
    <property type="entry name" value="SSD"/>
</dbReference>
<feature type="transmembrane region" description="Helical" evidence="7">
    <location>
        <begin position="567"/>
        <end position="590"/>
    </location>
</feature>
<feature type="chain" id="PRO_5020559003" evidence="8">
    <location>
        <begin position="31"/>
        <end position="729"/>
    </location>
</feature>
<keyword evidence="2" id="KW-1003">Cell membrane</keyword>
<dbReference type="PANTHER" id="PTHR33406:SF13">
    <property type="entry name" value="MEMBRANE PROTEIN YDFJ"/>
    <property type="match status" value="1"/>
</dbReference>
<feature type="domain" description="SSD" evidence="9">
    <location>
        <begin position="192"/>
        <end position="322"/>
    </location>
</feature>
<feature type="transmembrane region" description="Helical" evidence="7">
    <location>
        <begin position="354"/>
        <end position="376"/>
    </location>
</feature>
<feature type="transmembrane region" description="Helical" evidence="7">
    <location>
        <begin position="299"/>
        <end position="323"/>
    </location>
</feature>
<feature type="transmembrane region" description="Helical" evidence="7">
    <location>
        <begin position="169"/>
        <end position="188"/>
    </location>
</feature>
<dbReference type="RefSeq" id="WP_129399096.1">
    <property type="nucleotide sequence ID" value="NZ_SDWT01000001.1"/>
</dbReference>
<dbReference type="Proteomes" id="UP000294071">
    <property type="component" value="Unassembled WGS sequence"/>
</dbReference>
<dbReference type="InterPro" id="IPR004869">
    <property type="entry name" value="MMPL_dom"/>
</dbReference>
<comment type="caution">
    <text evidence="10">The sequence shown here is derived from an EMBL/GenBank/DDBJ whole genome shotgun (WGS) entry which is preliminary data.</text>
</comment>
<dbReference type="InterPro" id="IPR050545">
    <property type="entry name" value="Mycobact_MmpL"/>
</dbReference>
<keyword evidence="8" id="KW-0732">Signal</keyword>
<dbReference type="EMBL" id="SDWT01000001">
    <property type="protein sequence ID" value="RYB93738.1"/>
    <property type="molecule type" value="Genomic_DNA"/>
</dbReference>
<feature type="transmembrane region" description="Helical" evidence="7">
    <location>
        <begin position="655"/>
        <end position="675"/>
    </location>
</feature>
<dbReference type="GO" id="GO:0005886">
    <property type="term" value="C:plasma membrane"/>
    <property type="evidence" value="ECO:0007669"/>
    <property type="project" value="UniProtKB-SubCell"/>
</dbReference>
<dbReference type="SUPFAM" id="SSF82866">
    <property type="entry name" value="Multidrug efflux transporter AcrB transmembrane domain"/>
    <property type="match status" value="2"/>
</dbReference>
<dbReference type="Pfam" id="PF03176">
    <property type="entry name" value="MMPL"/>
    <property type="match status" value="2"/>
</dbReference>
<evidence type="ECO:0000256" key="6">
    <source>
        <dbReference type="SAM" id="MobiDB-lite"/>
    </source>
</evidence>
<dbReference type="AlphaFoldDB" id="A0A4Q2RXH7"/>
<evidence type="ECO:0000256" key="5">
    <source>
        <dbReference type="ARBA" id="ARBA00023136"/>
    </source>
</evidence>
<evidence type="ECO:0000256" key="3">
    <source>
        <dbReference type="ARBA" id="ARBA00022692"/>
    </source>
</evidence>
<dbReference type="Gene3D" id="1.20.1640.10">
    <property type="entry name" value="Multidrug efflux transporter AcrB transmembrane domain"/>
    <property type="match status" value="2"/>
</dbReference>
<sequence>MNRLTAAVLRHRVIVAVAWLAIAIAGGATASTTVDRLTFDFDLPGQPAYETNQRIVDEFGNGGLTDPLLLVVEGDDAASRADEVAQEVRSAVPGTRTVSPGDEGADVLATDAGSAVVVAYAPLTPGPESYAEAQPALEQVAEAASGDGTTVTLTGFSVLEEGGGDDRGLIVEVLIGGIGALVVLALVFGSLLAGLPLLVAAVSILGTFLALLGLTHLTDVSAVVEYLIALIGLGVAIDYSLLVVTRWREESAKGVANDEAIGAAMATAGRSVVFNGVTVAVSLAALVLVPIPFLRSIGLGGLLIPLFSVAVSLTLVPALLSAVGPRMNWPRRKPAVTRSRLWAAIATRVLRRRWLTVIGSVVVLLALAAPVLGLTLGTAQLSGLANGSAASRALVDAVADGVPAGVVRPTEVLASERDVPGAVEQLTGLDGVAAVVAPPGQEWSADRQSLLQVWTDTDPTTETGRATLQRVRDEADGLGVAVGGTPAEDADFIAAVYGKAGWVVLGVAVVTFLLLARALRSFWLPLKALALNALSLAAAYGVTVLIWQDGRGTELLFDRTATGAVTIWVPIAAFAFLFGLSMDYEVFILSRMREEYDDLMAASTSSAGASTEREATDRAVVEGIASTGRLVTSAALILFFAFIALSTVPTVEVKVLATALALGIAIDAVIVRGLLAPALVGVLGRANWTIPRVLSRALLLRPSEPRHLGTPGHVDPRHSAGRSSGRRGR</sequence>
<dbReference type="OrthoDB" id="7051771at2"/>
<evidence type="ECO:0000259" key="9">
    <source>
        <dbReference type="PROSITE" id="PS50156"/>
    </source>
</evidence>
<dbReference type="PROSITE" id="PS50156">
    <property type="entry name" value="SSD"/>
    <property type="match status" value="1"/>
</dbReference>
<accession>A0A4Q2RXH7</accession>
<name>A0A4Q2RXH7_9ACTN</name>
<feature type="transmembrane region" description="Helical" evidence="7">
    <location>
        <begin position="272"/>
        <end position="293"/>
    </location>
</feature>
<feature type="region of interest" description="Disordered" evidence="6">
    <location>
        <begin position="705"/>
        <end position="729"/>
    </location>
</feature>
<keyword evidence="3 7" id="KW-0812">Transmembrane</keyword>
<evidence type="ECO:0000256" key="8">
    <source>
        <dbReference type="SAM" id="SignalP"/>
    </source>
</evidence>
<evidence type="ECO:0000313" key="11">
    <source>
        <dbReference type="Proteomes" id="UP000294071"/>
    </source>
</evidence>
<evidence type="ECO:0000256" key="4">
    <source>
        <dbReference type="ARBA" id="ARBA00022989"/>
    </source>
</evidence>
<feature type="transmembrane region" description="Helical" evidence="7">
    <location>
        <begin position="195"/>
        <end position="214"/>
    </location>
</feature>
<feature type="transmembrane region" description="Helical" evidence="7">
    <location>
        <begin position="492"/>
        <end position="516"/>
    </location>
</feature>
<proteinExistence type="predicted"/>
<dbReference type="PANTHER" id="PTHR33406">
    <property type="entry name" value="MEMBRANE PROTEIN MJ1562-RELATED"/>
    <property type="match status" value="1"/>
</dbReference>
<evidence type="ECO:0000313" key="10">
    <source>
        <dbReference type="EMBL" id="RYB93738.1"/>
    </source>
</evidence>
<keyword evidence="11" id="KW-1185">Reference proteome</keyword>
<reference evidence="10 11" key="1">
    <citation type="submission" date="2019-01" db="EMBL/GenBank/DDBJ databases">
        <title>Novel species of Nocardioides.</title>
        <authorList>
            <person name="Liu Q."/>
            <person name="Xin Y.-H."/>
        </authorList>
    </citation>
    <scope>NUCLEOTIDE SEQUENCE [LARGE SCALE GENOMIC DNA]</scope>
    <source>
        <strain evidence="10 11">CGMCC 4.6882</strain>
    </source>
</reference>
<feature type="transmembrane region" description="Helical" evidence="7">
    <location>
        <begin position="528"/>
        <end position="547"/>
    </location>
</feature>
<evidence type="ECO:0000256" key="7">
    <source>
        <dbReference type="SAM" id="Phobius"/>
    </source>
</evidence>
<feature type="transmembrane region" description="Helical" evidence="7">
    <location>
        <begin position="226"/>
        <end position="244"/>
    </location>
</feature>
<gene>
    <name evidence="10" type="ORF">EUA93_04820</name>
</gene>
<keyword evidence="4 7" id="KW-1133">Transmembrane helix</keyword>
<organism evidence="10 11">
    <name type="scientific">Nocardioides oleivorans</name>
    <dbReference type="NCBI Taxonomy" id="273676"/>
    <lineage>
        <taxon>Bacteria</taxon>
        <taxon>Bacillati</taxon>
        <taxon>Actinomycetota</taxon>
        <taxon>Actinomycetes</taxon>
        <taxon>Propionibacteriales</taxon>
        <taxon>Nocardioidaceae</taxon>
        <taxon>Nocardioides</taxon>
    </lineage>
</organism>
<protein>
    <submittedName>
        <fullName evidence="10">MMPL family transporter</fullName>
    </submittedName>
</protein>
<evidence type="ECO:0000256" key="2">
    <source>
        <dbReference type="ARBA" id="ARBA00022475"/>
    </source>
</evidence>